<dbReference type="SMART" id="SM01144">
    <property type="entry name" value="DTW"/>
    <property type="match status" value="1"/>
</dbReference>
<sequence>MLNQFRTRIQSSTRSNPFNSFSSPVQTLIPKSSKTLKMSTLQTDGKPRRLVCPTCSKPARVCLCNRIRTRNLDNSVSVTILQHSSERNHPLNSTRIAKLGLKNLNVVTVSEVDFEARFEIRLLEPCLESGLGMVGPESSGVVQVLGKEESRKSGFESFGLEVEGNGKCPDEKNGNLNEKNGEFTPFSLENDVSRNQNGVNYFKSVDFFKGLDVPSGDGLLSELTGKEYDVAKGSVAMENPCEKLDEGSNFDDTNKPVLDDRTDWPKTRGDRIDFDRNGTVCRDREGPVIGATMVKYGNVIDLSHIWKVDINGKKLKFEHILESTGAKEALSCGFVVKKLGRRKSDGKMEVEVEVEENEEFEVKVPRGSVLLFPSQDAVGVDELQSMHFEVKNLIVLDGTWSKAGRVYNENPWLKLLPHLRLDLDKMSLYSEIRHQPKAGCLSTIESIVYTLKALGDNADELDNLLDVFESMVGDQRRLKDERLSKRSKE</sequence>
<feature type="region of interest" description="Disordered" evidence="7">
    <location>
        <begin position="242"/>
        <end position="264"/>
    </location>
</feature>
<dbReference type="Pfam" id="PF03942">
    <property type="entry name" value="DTW"/>
    <property type="match status" value="2"/>
</dbReference>
<keyword evidence="9" id="KW-0812">Transmembrane</keyword>
<evidence type="ECO:0000256" key="4">
    <source>
        <dbReference type="ARBA" id="ARBA00022694"/>
    </source>
</evidence>
<evidence type="ECO:0000313" key="9">
    <source>
        <dbReference type="EMBL" id="KAE8713678.1"/>
    </source>
</evidence>
<proteinExistence type="inferred from homology"/>
<dbReference type="InterPro" id="IPR005636">
    <property type="entry name" value="DTW"/>
</dbReference>
<accession>A0A6A3BDP3</accession>
<feature type="domain" description="DTW" evidence="8">
    <location>
        <begin position="48"/>
        <end position="480"/>
    </location>
</feature>
<comment type="similarity">
    <text evidence="5">Belongs to the TDD superfamily. DTWD2 family.</text>
</comment>
<gene>
    <name evidence="9" type="ORF">F3Y22_tig00110206pilonHSYRG00316</name>
</gene>
<reference evidence="9" key="1">
    <citation type="submission" date="2019-09" db="EMBL/GenBank/DDBJ databases">
        <title>Draft genome information of white flower Hibiscus syriacus.</title>
        <authorList>
            <person name="Kim Y.-M."/>
        </authorList>
    </citation>
    <scope>NUCLEOTIDE SEQUENCE [LARGE SCALE GENOMIC DNA]</scope>
    <source>
        <strain evidence="9">YM2019G1</strain>
    </source>
</reference>
<dbReference type="PANTHER" id="PTHR21392:SF0">
    <property type="entry name" value="TRNA-URIDINE AMINOCARBOXYPROPYLTRANSFERASE 2"/>
    <property type="match status" value="1"/>
</dbReference>
<protein>
    <recommendedName>
        <fullName evidence="1">tRNA-uridine aminocarboxypropyltransferase</fullName>
        <ecNumber evidence="1">2.5.1.25</ecNumber>
    </recommendedName>
</protein>
<name>A0A6A3BDP3_HIBSY</name>
<dbReference type="EC" id="2.5.1.25" evidence="1"/>
<keyword evidence="9" id="KW-0472">Membrane</keyword>
<evidence type="ECO:0000259" key="8">
    <source>
        <dbReference type="SMART" id="SM01144"/>
    </source>
</evidence>
<feature type="region of interest" description="Disordered" evidence="7">
    <location>
        <begin position="1"/>
        <end position="24"/>
    </location>
</feature>
<dbReference type="Proteomes" id="UP000436088">
    <property type="component" value="Unassembled WGS sequence"/>
</dbReference>
<dbReference type="PANTHER" id="PTHR21392">
    <property type="entry name" value="TRNA-URIDINE AMINOCARBOXYPROPYLTRANSFERASE 2"/>
    <property type="match status" value="1"/>
</dbReference>
<dbReference type="InterPro" id="IPR039262">
    <property type="entry name" value="DTWD2/TAPT"/>
</dbReference>
<evidence type="ECO:0000256" key="6">
    <source>
        <dbReference type="ARBA" id="ARBA00048718"/>
    </source>
</evidence>
<keyword evidence="10" id="KW-1185">Reference proteome</keyword>
<comment type="catalytic activity">
    <reaction evidence="6">
        <text>a uridine in tRNA + S-adenosyl-L-methionine = a 3-[(3S)-3-amino-3-carboxypropyl]uridine in tRNA + S-methyl-5'-thioadenosine + H(+)</text>
        <dbReference type="Rhea" id="RHEA:62432"/>
        <dbReference type="Rhea" id="RHEA-COMP:13339"/>
        <dbReference type="Rhea" id="RHEA-COMP:16092"/>
        <dbReference type="ChEBI" id="CHEBI:15378"/>
        <dbReference type="ChEBI" id="CHEBI:17509"/>
        <dbReference type="ChEBI" id="CHEBI:59789"/>
        <dbReference type="ChEBI" id="CHEBI:65315"/>
        <dbReference type="ChEBI" id="CHEBI:82930"/>
        <dbReference type="EC" id="2.5.1.25"/>
    </reaction>
</comment>
<keyword evidence="4" id="KW-0819">tRNA processing</keyword>
<dbReference type="EMBL" id="VEPZ02000876">
    <property type="protein sequence ID" value="KAE8713678.1"/>
    <property type="molecule type" value="Genomic_DNA"/>
</dbReference>
<evidence type="ECO:0000256" key="3">
    <source>
        <dbReference type="ARBA" id="ARBA00022691"/>
    </source>
</evidence>
<dbReference type="AlphaFoldDB" id="A0A6A3BDP3"/>
<evidence type="ECO:0000256" key="5">
    <source>
        <dbReference type="ARBA" id="ARBA00034489"/>
    </source>
</evidence>
<keyword evidence="3" id="KW-0949">S-adenosyl-L-methionine</keyword>
<dbReference type="GO" id="GO:0016432">
    <property type="term" value="F:tRNA-uridine aminocarboxypropyltransferase activity"/>
    <property type="evidence" value="ECO:0007669"/>
    <property type="project" value="UniProtKB-EC"/>
</dbReference>
<dbReference type="GO" id="GO:0008033">
    <property type="term" value="P:tRNA processing"/>
    <property type="evidence" value="ECO:0007669"/>
    <property type="project" value="UniProtKB-KW"/>
</dbReference>
<keyword evidence="2" id="KW-0808">Transferase</keyword>
<evidence type="ECO:0000256" key="1">
    <source>
        <dbReference type="ARBA" id="ARBA00012386"/>
    </source>
</evidence>
<evidence type="ECO:0000256" key="7">
    <source>
        <dbReference type="SAM" id="MobiDB-lite"/>
    </source>
</evidence>
<comment type="caution">
    <text evidence="9">The sequence shown here is derived from an EMBL/GenBank/DDBJ whole genome shotgun (WGS) entry which is preliminary data.</text>
</comment>
<evidence type="ECO:0000313" key="10">
    <source>
        <dbReference type="Proteomes" id="UP000436088"/>
    </source>
</evidence>
<dbReference type="OrthoDB" id="408541at2759"/>
<organism evidence="9 10">
    <name type="scientific">Hibiscus syriacus</name>
    <name type="common">Rose of Sharon</name>
    <dbReference type="NCBI Taxonomy" id="106335"/>
    <lineage>
        <taxon>Eukaryota</taxon>
        <taxon>Viridiplantae</taxon>
        <taxon>Streptophyta</taxon>
        <taxon>Embryophyta</taxon>
        <taxon>Tracheophyta</taxon>
        <taxon>Spermatophyta</taxon>
        <taxon>Magnoliopsida</taxon>
        <taxon>eudicotyledons</taxon>
        <taxon>Gunneridae</taxon>
        <taxon>Pentapetalae</taxon>
        <taxon>rosids</taxon>
        <taxon>malvids</taxon>
        <taxon>Malvales</taxon>
        <taxon>Malvaceae</taxon>
        <taxon>Malvoideae</taxon>
        <taxon>Hibiscus</taxon>
    </lineage>
</organism>
<evidence type="ECO:0000256" key="2">
    <source>
        <dbReference type="ARBA" id="ARBA00022679"/>
    </source>
</evidence>